<organism evidence="1 2">
    <name type="scientific">Penaeus vannamei</name>
    <name type="common">Whiteleg shrimp</name>
    <name type="synonym">Litopenaeus vannamei</name>
    <dbReference type="NCBI Taxonomy" id="6689"/>
    <lineage>
        <taxon>Eukaryota</taxon>
        <taxon>Metazoa</taxon>
        <taxon>Ecdysozoa</taxon>
        <taxon>Arthropoda</taxon>
        <taxon>Crustacea</taxon>
        <taxon>Multicrustacea</taxon>
        <taxon>Malacostraca</taxon>
        <taxon>Eumalacostraca</taxon>
        <taxon>Eucarida</taxon>
        <taxon>Decapoda</taxon>
        <taxon>Dendrobranchiata</taxon>
        <taxon>Penaeoidea</taxon>
        <taxon>Penaeidae</taxon>
        <taxon>Penaeus</taxon>
    </lineage>
</organism>
<proteinExistence type="predicted"/>
<reference evidence="1 2" key="1">
    <citation type="submission" date="2018-04" db="EMBL/GenBank/DDBJ databases">
        <authorList>
            <person name="Zhang X."/>
            <person name="Yuan J."/>
            <person name="Li F."/>
            <person name="Xiang J."/>
        </authorList>
    </citation>
    <scope>NUCLEOTIDE SEQUENCE [LARGE SCALE GENOMIC DNA]</scope>
    <source>
        <tissue evidence="1">Muscle</tissue>
    </source>
</reference>
<protein>
    <submittedName>
        <fullName evidence="1">Uncharacterized protein</fullName>
    </submittedName>
</protein>
<accession>A0A3R7PF64</accession>
<name>A0A3R7PF64_PENVA</name>
<evidence type="ECO:0000313" key="2">
    <source>
        <dbReference type="Proteomes" id="UP000283509"/>
    </source>
</evidence>
<dbReference type="Proteomes" id="UP000283509">
    <property type="component" value="Unassembled WGS sequence"/>
</dbReference>
<gene>
    <name evidence="1" type="ORF">C7M84_017784</name>
</gene>
<sequence length="489" mass="52056">MPLPIITLSFLPSASSLFLPHFLSLSLPLRLPYSCPCFFFLLITSSFLPSLPLQPSPRLFLLNAFPPLSLAAACLVSPPPLPPSSLPSRFSLLLLSYPSSVLSSSFPAFLAPGLSLSFSPLGTSLPSSLSSLSVLVLPPSLPLYSPPSPLSHTSFPSQPAVPPSLPPIRPLLSLLPSSLSFSLHQFLSTPLISLPPSFRRSRSCLPIPSSPILLPLSVASRRLTPLSPLVVFPATSFPSLVFPSLFPPLLTLLISASLPLPLLFPPPLSSSSIPRASALLSLHSRCPASDRVPHLLTLPPSVLLSLSFPHPIGEATFPGPHPSFSLPPVILPLLSVPLLFPLSHNTLPSPSLPLSSPFAFPLTLPSYGFISPPSLPLLSSPGPPVLPSSSMPPLLPPSLHPPLLSHSSLLFLLSRALSFFTILLSLCSSLLPPFSSLSFSRLLPLSSSLPSSHLLHPSPLSPSPLFLPSPTPTRRLTESKRAWKYFTCF</sequence>
<dbReference type="EMBL" id="QCYY01003279">
    <property type="protein sequence ID" value="ROT64293.1"/>
    <property type="molecule type" value="Genomic_DNA"/>
</dbReference>
<evidence type="ECO:0000313" key="1">
    <source>
        <dbReference type="EMBL" id="ROT64293.1"/>
    </source>
</evidence>
<comment type="caution">
    <text evidence="1">The sequence shown here is derived from an EMBL/GenBank/DDBJ whole genome shotgun (WGS) entry which is preliminary data.</text>
</comment>
<reference evidence="1 2" key="2">
    <citation type="submission" date="2019-01" db="EMBL/GenBank/DDBJ databases">
        <title>The decoding of complex shrimp genome reveals the adaptation for benthos swimmer, frequently molting mechanism and breeding impact on genome.</title>
        <authorList>
            <person name="Sun Y."/>
            <person name="Gao Y."/>
            <person name="Yu Y."/>
        </authorList>
    </citation>
    <scope>NUCLEOTIDE SEQUENCE [LARGE SCALE GENOMIC DNA]</scope>
    <source>
        <tissue evidence="1">Muscle</tissue>
    </source>
</reference>
<keyword evidence="2" id="KW-1185">Reference proteome</keyword>
<dbReference type="AlphaFoldDB" id="A0A3R7PF64"/>